<organism evidence="2 3">
    <name type="scientific">Fermentimicrarchaeum limneticum</name>
    <dbReference type="NCBI Taxonomy" id="2795018"/>
    <lineage>
        <taxon>Archaea</taxon>
        <taxon>Candidatus Micrarchaeota</taxon>
        <taxon>Candidatus Fermentimicrarchaeales</taxon>
        <taxon>Candidatus Fermentimicrarchaeaceae</taxon>
        <taxon>Candidatus Fermentimicrarchaeum</taxon>
    </lineage>
</organism>
<dbReference type="KEGG" id="flt:Sv326_1093"/>
<dbReference type="Proteomes" id="UP000510821">
    <property type="component" value="Chromosome"/>
</dbReference>
<dbReference type="EMBL" id="CP058998">
    <property type="protein sequence ID" value="QLJ53268.1"/>
    <property type="molecule type" value="Genomic_DNA"/>
</dbReference>
<dbReference type="InterPro" id="IPR036188">
    <property type="entry name" value="FAD/NAD-bd_sf"/>
</dbReference>
<dbReference type="AlphaFoldDB" id="A0A7D5XMA3"/>
<evidence type="ECO:0000313" key="3">
    <source>
        <dbReference type="Proteomes" id="UP000510821"/>
    </source>
</evidence>
<dbReference type="Pfam" id="PF01494">
    <property type="entry name" value="FAD_binding_3"/>
    <property type="match status" value="1"/>
</dbReference>
<dbReference type="PANTHER" id="PTHR42685">
    <property type="entry name" value="GERANYLGERANYL DIPHOSPHATE REDUCTASE"/>
    <property type="match status" value="1"/>
</dbReference>
<reference evidence="3" key="1">
    <citation type="submission" date="2020-07" db="EMBL/GenBank/DDBJ databases">
        <title>Metabolic diversity and evolutionary history of the archaeal phylum ###Micrarchaeota### uncovered from a freshwater lake metagenome.</title>
        <authorList>
            <person name="Kadnikov V.V."/>
            <person name="Savvichev A.S."/>
            <person name="Mardanov A.V."/>
            <person name="Beletsky A.V."/>
            <person name="Chupakov A.V."/>
            <person name="Kokryatskaya N.M."/>
            <person name="Pimenov N.V."/>
            <person name="Ravin N.V."/>
        </authorList>
    </citation>
    <scope>NUCLEOTIDE SEQUENCE [LARGE SCALE GENOMIC DNA]</scope>
</reference>
<dbReference type="InterPro" id="IPR050407">
    <property type="entry name" value="Geranylgeranyl_reductase"/>
</dbReference>
<gene>
    <name evidence="2" type="ORF">Sv326_1093</name>
</gene>
<evidence type="ECO:0000313" key="2">
    <source>
        <dbReference type="EMBL" id="QLJ53268.1"/>
    </source>
</evidence>
<proteinExistence type="predicted"/>
<dbReference type="Gene3D" id="3.50.50.60">
    <property type="entry name" value="FAD/NAD(P)-binding domain"/>
    <property type="match status" value="1"/>
</dbReference>
<dbReference type="PANTHER" id="PTHR42685:SF22">
    <property type="entry name" value="CONDITIONED MEDIUM FACTOR RECEPTOR 1"/>
    <property type="match status" value="1"/>
</dbReference>
<dbReference type="GO" id="GO:0071949">
    <property type="term" value="F:FAD binding"/>
    <property type="evidence" value="ECO:0007669"/>
    <property type="project" value="InterPro"/>
</dbReference>
<protein>
    <recommendedName>
        <fullName evidence="1">FAD-binding domain-containing protein</fullName>
    </recommendedName>
</protein>
<name>A0A7D5XMA3_FERL1</name>
<accession>A0A7D5XMA3</accession>
<dbReference type="SUPFAM" id="SSF51905">
    <property type="entry name" value="FAD/NAD(P)-binding domain"/>
    <property type="match status" value="1"/>
</dbReference>
<sequence length="379" mass="42971">MAKEGEVFIVGAGLSGLVLSRILSKRMKVKVIERKNKVGFVKRKIDLVENSGNLDKVLEKLRIKPSCIGRQSVWHSKNEEFRLRLSEIDYFLFERPLLEMQLSEEALDNGCELITNASFVRINDGKVIYHKGGRTFEDKADVIVGADGGDSRTAYFVDPEASRMKYLYAYGATGKFENLRDSAPQLYFNRDLLQSGYVYIASDKLTTICAVSGGDAKLCYQKFINTVRPRGRILNYFQGKGNISGLRRSITRDNILLVGEAAGLIDPCFGFGFKYAIISSYLAGKSILENEDLGHYEEQVKNTIYPSIRRGEFNKRILEKLDNNDLDLILRVARKLQDDCVDFNHSNKEIVMNNKVKLISVFLSNPRLFLLTLKMIESI</sequence>
<evidence type="ECO:0000259" key="1">
    <source>
        <dbReference type="Pfam" id="PF01494"/>
    </source>
</evidence>
<dbReference type="PRINTS" id="PR00420">
    <property type="entry name" value="RNGMNOXGNASE"/>
</dbReference>
<feature type="domain" description="FAD-binding" evidence="1">
    <location>
        <begin position="6"/>
        <end position="154"/>
    </location>
</feature>
<dbReference type="InterPro" id="IPR002938">
    <property type="entry name" value="FAD-bd"/>
</dbReference>